<comment type="caution">
    <text evidence="1">The sequence shown here is derived from an EMBL/GenBank/DDBJ whole genome shotgun (WGS) entry which is preliminary data.</text>
</comment>
<keyword evidence="2" id="KW-1185">Reference proteome</keyword>
<reference evidence="1 2" key="1">
    <citation type="submission" date="2013-09" db="EMBL/GenBank/DDBJ databases">
        <title>Corchorus capsularis genome sequencing.</title>
        <authorList>
            <person name="Alam M."/>
            <person name="Haque M.S."/>
            <person name="Islam M.S."/>
            <person name="Emdad E.M."/>
            <person name="Islam M.M."/>
            <person name="Ahmed B."/>
            <person name="Halim A."/>
            <person name="Hossen Q.M.M."/>
            <person name="Hossain M.Z."/>
            <person name="Ahmed R."/>
            <person name="Khan M.M."/>
            <person name="Islam R."/>
            <person name="Rashid M.M."/>
            <person name="Khan S.A."/>
            <person name="Rahman M.S."/>
            <person name="Alam M."/>
        </authorList>
    </citation>
    <scope>NUCLEOTIDE SEQUENCE [LARGE SCALE GENOMIC DNA]</scope>
    <source>
        <strain evidence="2">cv. CVL-1</strain>
        <tissue evidence="1">Whole seedling</tissue>
    </source>
</reference>
<dbReference type="Proteomes" id="UP000188268">
    <property type="component" value="Unassembled WGS sequence"/>
</dbReference>
<dbReference type="EMBL" id="AWWV01016201">
    <property type="protein sequence ID" value="OMO50304.1"/>
    <property type="molecule type" value="Genomic_DNA"/>
</dbReference>
<proteinExistence type="predicted"/>
<protein>
    <submittedName>
        <fullName evidence="1">Serine/threonine-protein phosphatase 6 catalytic subunit-like protein</fullName>
    </submittedName>
</protein>
<dbReference type="AlphaFoldDB" id="A0A1R3FWT4"/>
<evidence type="ECO:0000313" key="1">
    <source>
        <dbReference type="EMBL" id="OMO50304.1"/>
    </source>
</evidence>
<dbReference type="Gramene" id="OMO50304">
    <property type="protein sequence ID" value="OMO50304"/>
    <property type="gene ID" value="CCACVL1_30522"/>
</dbReference>
<gene>
    <name evidence="1" type="ORF">CCACVL1_30522</name>
</gene>
<name>A0A1R3FWT4_COCAP</name>
<feature type="non-terminal residue" evidence="1">
    <location>
        <position position="33"/>
    </location>
</feature>
<evidence type="ECO:0000313" key="2">
    <source>
        <dbReference type="Proteomes" id="UP000188268"/>
    </source>
</evidence>
<accession>A0A1R3FWT4</accession>
<organism evidence="1 2">
    <name type="scientific">Corchorus capsularis</name>
    <name type="common">Jute</name>
    <dbReference type="NCBI Taxonomy" id="210143"/>
    <lineage>
        <taxon>Eukaryota</taxon>
        <taxon>Viridiplantae</taxon>
        <taxon>Streptophyta</taxon>
        <taxon>Embryophyta</taxon>
        <taxon>Tracheophyta</taxon>
        <taxon>Spermatophyta</taxon>
        <taxon>Magnoliopsida</taxon>
        <taxon>eudicotyledons</taxon>
        <taxon>Gunneridae</taxon>
        <taxon>Pentapetalae</taxon>
        <taxon>rosids</taxon>
        <taxon>malvids</taxon>
        <taxon>Malvales</taxon>
        <taxon>Malvaceae</taxon>
        <taxon>Grewioideae</taxon>
        <taxon>Apeibeae</taxon>
        <taxon>Corchorus</taxon>
    </lineage>
</organism>
<sequence>MAGISKLLNLLKLKVEVLYVHGDLSPYIRTIDQ</sequence>